<keyword evidence="1" id="KW-0472">Membrane</keyword>
<feature type="transmembrane region" description="Helical" evidence="1">
    <location>
        <begin position="20"/>
        <end position="41"/>
    </location>
</feature>
<evidence type="ECO:0000313" key="3">
    <source>
        <dbReference type="Proteomes" id="UP000228700"/>
    </source>
</evidence>
<keyword evidence="1" id="KW-0812">Transmembrane</keyword>
<organism evidence="2 3">
    <name type="scientific">Candidatus Taylorbacteria bacterium CG10_big_fil_rev_8_21_14_0_10_41_48</name>
    <dbReference type="NCBI Taxonomy" id="1975024"/>
    <lineage>
        <taxon>Bacteria</taxon>
        <taxon>Candidatus Tayloriibacteriota</taxon>
    </lineage>
</organism>
<comment type="caution">
    <text evidence="2">The sequence shown here is derived from an EMBL/GenBank/DDBJ whole genome shotgun (WGS) entry which is preliminary data.</text>
</comment>
<dbReference type="Proteomes" id="UP000228700">
    <property type="component" value="Unassembled WGS sequence"/>
</dbReference>
<protein>
    <recommendedName>
        <fullName evidence="4">POTRA domain-containing protein</fullName>
    </recommendedName>
</protein>
<keyword evidence="1" id="KW-1133">Transmembrane helix</keyword>
<proteinExistence type="predicted"/>
<accession>A0A2M8LBN3</accession>
<evidence type="ECO:0000313" key="2">
    <source>
        <dbReference type="EMBL" id="PJE74030.1"/>
    </source>
</evidence>
<gene>
    <name evidence="2" type="ORF">COV01_02920</name>
</gene>
<evidence type="ECO:0000256" key="1">
    <source>
        <dbReference type="SAM" id="Phobius"/>
    </source>
</evidence>
<name>A0A2M8LBN3_9BACT</name>
<evidence type="ECO:0008006" key="4">
    <source>
        <dbReference type="Google" id="ProtNLM"/>
    </source>
</evidence>
<dbReference type="AlphaFoldDB" id="A0A2M8LBN3"/>
<dbReference type="EMBL" id="PFEQ01000013">
    <property type="protein sequence ID" value="PJE74030.1"/>
    <property type="molecule type" value="Genomic_DNA"/>
</dbReference>
<sequence>MAGKRLVDQKRLRAKKKRRLFFISLYLLFFVGLIVCGLSYVSSLSTFQIKGLTVVGVERESSAHIASIVRSSLMGRYIWLFPRASTLIYPKVQIEKELLMLPIVQSVDISRLGLSGLEIGIVERSETSQWCDVNDLCYSIDGEGFIFDKVASSTTFKYRGLIEDSPVGKSFLPEETFKNIGFFIRELKNMSLLPVEARLSSNDYVEVLLLSGGKLIIYTKDDLSIVLTTLQSIVADKQIASSTEEFLSNLDYLRLDAGNKVTYKKKN</sequence>
<reference evidence="3" key="1">
    <citation type="submission" date="2017-09" db="EMBL/GenBank/DDBJ databases">
        <title>Depth-based differentiation of microbial function through sediment-hosted aquifers and enrichment of novel symbionts in the deep terrestrial subsurface.</title>
        <authorList>
            <person name="Probst A.J."/>
            <person name="Ladd B."/>
            <person name="Jarett J.K."/>
            <person name="Geller-Mcgrath D.E."/>
            <person name="Sieber C.M.K."/>
            <person name="Emerson J.B."/>
            <person name="Anantharaman K."/>
            <person name="Thomas B.C."/>
            <person name="Malmstrom R."/>
            <person name="Stieglmeier M."/>
            <person name="Klingl A."/>
            <person name="Woyke T."/>
            <person name="Ryan C.M."/>
            <person name="Banfield J.F."/>
        </authorList>
    </citation>
    <scope>NUCLEOTIDE SEQUENCE [LARGE SCALE GENOMIC DNA]</scope>
</reference>